<evidence type="ECO:0000313" key="2">
    <source>
        <dbReference type="EMBL" id="KAJ2799837.1"/>
    </source>
</evidence>
<feature type="region of interest" description="Disordered" evidence="1">
    <location>
        <begin position="1"/>
        <end position="72"/>
    </location>
</feature>
<feature type="region of interest" description="Disordered" evidence="1">
    <location>
        <begin position="236"/>
        <end position="309"/>
    </location>
</feature>
<protein>
    <submittedName>
        <fullName evidence="2">Uncharacterized protein</fullName>
    </submittedName>
</protein>
<feature type="region of interest" description="Disordered" evidence="1">
    <location>
        <begin position="173"/>
        <end position="211"/>
    </location>
</feature>
<reference evidence="2" key="1">
    <citation type="submission" date="2022-07" db="EMBL/GenBank/DDBJ databases">
        <title>Phylogenomic reconstructions and comparative analyses of Kickxellomycotina fungi.</title>
        <authorList>
            <person name="Reynolds N.K."/>
            <person name="Stajich J.E."/>
            <person name="Barry K."/>
            <person name="Grigoriev I.V."/>
            <person name="Crous P."/>
            <person name="Smith M.E."/>
        </authorList>
    </citation>
    <scope>NUCLEOTIDE SEQUENCE</scope>
    <source>
        <strain evidence="2">NRRL 1565</strain>
    </source>
</reference>
<dbReference type="Proteomes" id="UP001140094">
    <property type="component" value="Unassembled WGS sequence"/>
</dbReference>
<feature type="compositionally biased region" description="Low complexity" evidence="1">
    <location>
        <begin position="133"/>
        <end position="143"/>
    </location>
</feature>
<feature type="compositionally biased region" description="Polar residues" evidence="1">
    <location>
        <begin position="55"/>
        <end position="71"/>
    </location>
</feature>
<sequence length="309" mass="32936">MASPPLQNAAAEHNKTPAPSTPPLPPTPSTAGGANDAGSSYKQSQSAPPKPRTPSLLTSPRATQRNSTTTEAFRIARTLKEGFARLKARADPGSRLISPDTRLRTLSATAAAPRRQSAARQLARHHSLLPRYGSFSSDNSSNAGNGGGLDYRNRTQLLSPQTVARPSFLHLARSCPQQRQPTASPAQRQAESSNHWSSPAPLPPPPPQLSLDQRRIEDDCLEVNEAAETMILFMRSEPSSQNDPEPKLVSAASADTAELTAESDAESVTVSDNDGPDSTPPPVKRPRLAIQSPTRPTVGQRHTAPATPQ</sequence>
<organism evidence="2 3">
    <name type="scientific">Coemansia guatemalensis</name>
    <dbReference type="NCBI Taxonomy" id="2761395"/>
    <lineage>
        <taxon>Eukaryota</taxon>
        <taxon>Fungi</taxon>
        <taxon>Fungi incertae sedis</taxon>
        <taxon>Zoopagomycota</taxon>
        <taxon>Kickxellomycotina</taxon>
        <taxon>Kickxellomycetes</taxon>
        <taxon>Kickxellales</taxon>
        <taxon>Kickxellaceae</taxon>
        <taxon>Coemansia</taxon>
    </lineage>
</organism>
<proteinExistence type="predicted"/>
<feature type="compositionally biased region" description="Polar residues" evidence="1">
    <location>
        <begin position="175"/>
        <end position="196"/>
    </location>
</feature>
<evidence type="ECO:0000313" key="3">
    <source>
        <dbReference type="Proteomes" id="UP001140094"/>
    </source>
</evidence>
<feature type="compositionally biased region" description="Pro residues" evidence="1">
    <location>
        <begin position="19"/>
        <end position="28"/>
    </location>
</feature>
<gene>
    <name evidence="2" type="ORF">H4R20_004279</name>
</gene>
<keyword evidence="3" id="KW-1185">Reference proteome</keyword>
<name>A0A9W8HYX9_9FUNG</name>
<accession>A0A9W8HYX9</accession>
<feature type="compositionally biased region" description="Polar residues" evidence="1">
    <location>
        <begin position="37"/>
        <end position="47"/>
    </location>
</feature>
<feature type="region of interest" description="Disordered" evidence="1">
    <location>
        <begin position="130"/>
        <end position="153"/>
    </location>
</feature>
<dbReference type="OrthoDB" id="5594817at2759"/>
<dbReference type="AlphaFoldDB" id="A0A9W8HYX9"/>
<comment type="caution">
    <text evidence="2">The sequence shown here is derived from an EMBL/GenBank/DDBJ whole genome shotgun (WGS) entry which is preliminary data.</text>
</comment>
<dbReference type="EMBL" id="JANBUO010001103">
    <property type="protein sequence ID" value="KAJ2799837.1"/>
    <property type="molecule type" value="Genomic_DNA"/>
</dbReference>
<evidence type="ECO:0000256" key="1">
    <source>
        <dbReference type="SAM" id="MobiDB-lite"/>
    </source>
</evidence>